<dbReference type="GO" id="GO:0005524">
    <property type="term" value="F:ATP binding"/>
    <property type="evidence" value="ECO:0007669"/>
    <property type="project" value="UniProtKB-KW"/>
</dbReference>
<dbReference type="InterPro" id="IPR022192">
    <property type="entry name" value="SUV3_C"/>
</dbReference>
<dbReference type="InterPro" id="IPR041082">
    <property type="entry name" value="Suv3_C_1"/>
</dbReference>
<evidence type="ECO:0000256" key="12">
    <source>
        <dbReference type="SAM" id="MobiDB-lite"/>
    </source>
</evidence>
<protein>
    <recommendedName>
        <fullName evidence="4">RNA helicase</fullName>
        <ecNumber evidence="4">3.6.4.13</ecNumber>
    </recommendedName>
</protein>
<proteinExistence type="predicted"/>
<evidence type="ECO:0000313" key="14">
    <source>
        <dbReference type="EMBL" id="KAK0637329.1"/>
    </source>
</evidence>
<keyword evidence="5" id="KW-0547">Nucleotide-binding</keyword>
<name>A0AA39XNT2_9PEZI</name>
<comment type="subcellular location">
    <subcellularLocation>
        <location evidence="3">Mitochondrion</location>
    </subcellularLocation>
</comment>
<dbReference type="GO" id="GO:0003724">
    <property type="term" value="F:RNA helicase activity"/>
    <property type="evidence" value="ECO:0007669"/>
    <property type="project" value="UniProtKB-EC"/>
</dbReference>
<dbReference type="Pfam" id="PF12513">
    <property type="entry name" value="SUV3_C"/>
    <property type="match status" value="1"/>
</dbReference>
<dbReference type="Proteomes" id="UP001174934">
    <property type="component" value="Unassembled WGS sequence"/>
</dbReference>
<keyword evidence="8" id="KW-0067">ATP-binding</keyword>
<dbReference type="InterPro" id="IPR050699">
    <property type="entry name" value="RNA-DNA_Helicase"/>
</dbReference>
<keyword evidence="6 14" id="KW-0378">Hydrolase</keyword>
<dbReference type="FunFam" id="3.40.50.300:FF:000957">
    <property type="entry name" value="ATP-dependent RNA helicase SUV3L, mitochondrial"/>
    <property type="match status" value="1"/>
</dbReference>
<dbReference type="Gene3D" id="3.40.50.300">
    <property type="entry name" value="P-loop containing nucleotide triphosphate hydrolases"/>
    <property type="match status" value="2"/>
</dbReference>
<evidence type="ECO:0000256" key="8">
    <source>
        <dbReference type="ARBA" id="ARBA00022840"/>
    </source>
</evidence>
<comment type="caution">
    <text evidence="14">The sequence shown here is derived from an EMBL/GenBank/DDBJ whole genome shotgun (WGS) entry which is preliminary data.</text>
</comment>
<dbReference type="Gene3D" id="1.20.272.40">
    <property type="match status" value="1"/>
</dbReference>
<reference evidence="14" key="1">
    <citation type="submission" date="2023-06" db="EMBL/GenBank/DDBJ databases">
        <title>Genome-scale phylogeny and comparative genomics of the fungal order Sordariales.</title>
        <authorList>
            <consortium name="Lawrence Berkeley National Laboratory"/>
            <person name="Hensen N."/>
            <person name="Bonometti L."/>
            <person name="Westerberg I."/>
            <person name="Brannstrom I.O."/>
            <person name="Guillou S."/>
            <person name="Cros-Aarteil S."/>
            <person name="Calhoun S."/>
            <person name="Haridas S."/>
            <person name="Kuo A."/>
            <person name="Mondo S."/>
            <person name="Pangilinan J."/>
            <person name="Riley R."/>
            <person name="LaButti K."/>
            <person name="Andreopoulos B."/>
            <person name="Lipzen A."/>
            <person name="Chen C."/>
            <person name="Yanf M."/>
            <person name="Daum C."/>
            <person name="Ng V."/>
            <person name="Clum A."/>
            <person name="Steindorff A."/>
            <person name="Ohm R."/>
            <person name="Martin F."/>
            <person name="Silar P."/>
            <person name="Natvig D."/>
            <person name="Lalanne C."/>
            <person name="Gautier V."/>
            <person name="Ament-velasquez S.L."/>
            <person name="Kruys A."/>
            <person name="Hutchinson M.I."/>
            <person name="Powell A.J."/>
            <person name="Barry K."/>
            <person name="Miller A.N."/>
            <person name="Grigoriev I.V."/>
            <person name="Debuchy R."/>
            <person name="Gladieux P."/>
            <person name="Thoren M.H."/>
            <person name="Johannesson H."/>
        </authorList>
    </citation>
    <scope>NUCLEOTIDE SEQUENCE</scope>
    <source>
        <strain evidence="14">SMH3391-2</strain>
    </source>
</reference>
<evidence type="ECO:0000256" key="4">
    <source>
        <dbReference type="ARBA" id="ARBA00012552"/>
    </source>
</evidence>
<dbReference type="AlphaFoldDB" id="A0AA39XNT2"/>
<evidence type="ECO:0000256" key="7">
    <source>
        <dbReference type="ARBA" id="ARBA00022806"/>
    </source>
</evidence>
<keyword evidence="7" id="KW-0347">Helicase</keyword>
<sequence length="797" mass="89831">MKLLFGPTWERLGRGQLAFPGAGVPGLHRLQGLYSLQGLHGLRPRFSRSSSQSAPSPPPPETNKTRKSNYHMKKLRQLEYNSQTPVARNYHLFEQLVMNRFLLVLDKMGQFDAGHQEYNSFEIKSQEQLELEAGLFRNVLNKAFILAGQGNVSRTNNPLFWNLRNAFVKEDSAGLIRELKYAFQTFVLRNRFNPATIDLHLGLADLRYPYEWFPQARMMQRTIHLHVGPTNSGKTYNALKALENAKTGIYAGPLRLLAHEVYTRFTAKGLPCALITGEEQRIPEGAETFFSACTVEMAPLNRRVDVAVIDEIQMIADDSRGWAWTQAFLGIQAKELHLCGEERTVELIEALCTRIGDKCVVHRYKRLNELKTMGESLKGKFSLLEKGDAVVAFSRVGLHKLKAGIESATGRRCAIVYGSLPPETRAQQAALFNDPDNDYDFLVASDAIGMGLNLEIKRVIFEASTKYDGMTTRTLHMHEMKQIGGRAGRFRTALQAMTTPKEGSDAAAVGNDSTVSKKDVSKPGLVTTLDAADLRTIQSAFEQEHMPPIKAAGTKPPAHIIERFASYFPSKSPMSFIMARLREMSRVSGLFSVNSFTEFLEISESLKDIQMSVYDRCIFLTAPVAVHDPLLMNAYRGFARCIADQSSGHILDVPEIDLDIVDIDRATTRISGENYLSRLEACHKAITLYLWLSYRYVGVFRSQHLAFHIKELVEEKIQDYLEHLDFAPDADARRRKQLREMASRRLRKEEKLNISDLLEEEEAPQGGAGVWTAESDRESMWGDVEEVKTGVFYMIGM</sequence>
<dbReference type="CDD" id="cd17913">
    <property type="entry name" value="DEXQc_Suv3"/>
    <property type="match status" value="1"/>
</dbReference>
<evidence type="ECO:0000313" key="15">
    <source>
        <dbReference type="Proteomes" id="UP001174934"/>
    </source>
</evidence>
<dbReference type="FunFam" id="3.40.50.300:FF:000269">
    <property type="entry name" value="ATP-dependent RNA helicase SUPV3L1, mitochondrial"/>
    <property type="match status" value="1"/>
</dbReference>
<comment type="catalytic activity">
    <reaction evidence="11">
        <text>ATP + H2O = ADP + phosphate + H(+)</text>
        <dbReference type="Rhea" id="RHEA:13065"/>
        <dbReference type="ChEBI" id="CHEBI:15377"/>
        <dbReference type="ChEBI" id="CHEBI:15378"/>
        <dbReference type="ChEBI" id="CHEBI:30616"/>
        <dbReference type="ChEBI" id="CHEBI:43474"/>
        <dbReference type="ChEBI" id="CHEBI:456216"/>
        <dbReference type="EC" id="3.6.4.13"/>
    </reaction>
</comment>
<dbReference type="Pfam" id="PF18147">
    <property type="entry name" value="Suv3_C_1"/>
    <property type="match status" value="1"/>
</dbReference>
<dbReference type="PANTHER" id="PTHR12131">
    <property type="entry name" value="ATP-DEPENDENT RNA AND DNA HELICASE"/>
    <property type="match status" value="1"/>
</dbReference>
<gene>
    <name evidence="14" type="ORF">B0T17DRAFT_588216</name>
</gene>
<dbReference type="InterPro" id="IPR027417">
    <property type="entry name" value="P-loop_NTPase"/>
</dbReference>
<evidence type="ECO:0000256" key="11">
    <source>
        <dbReference type="ARBA" id="ARBA00047984"/>
    </source>
</evidence>
<keyword evidence="9" id="KW-0809">Transit peptide</keyword>
<dbReference type="SMART" id="SM00490">
    <property type="entry name" value="HELICc"/>
    <property type="match status" value="1"/>
</dbReference>
<dbReference type="Gene3D" id="1.20.58.1080">
    <property type="match status" value="1"/>
</dbReference>
<dbReference type="SUPFAM" id="SSF52540">
    <property type="entry name" value="P-loop containing nucleoside triphosphate hydrolases"/>
    <property type="match status" value="1"/>
</dbReference>
<evidence type="ECO:0000259" key="13">
    <source>
        <dbReference type="PROSITE" id="PS51194"/>
    </source>
</evidence>
<dbReference type="PANTHER" id="PTHR12131:SF1">
    <property type="entry name" value="ATP-DEPENDENT RNA HELICASE SUPV3L1, MITOCHONDRIAL-RELATED"/>
    <property type="match status" value="1"/>
</dbReference>
<organism evidence="14 15">
    <name type="scientific">Bombardia bombarda</name>
    <dbReference type="NCBI Taxonomy" id="252184"/>
    <lineage>
        <taxon>Eukaryota</taxon>
        <taxon>Fungi</taxon>
        <taxon>Dikarya</taxon>
        <taxon>Ascomycota</taxon>
        <taxon>Pezizomycotina</taxon>
        <taxon>Sordariomycetes</taxon>
        <taxon>Sordariomycetidae</taxon>
        <taxon>Sordariales</taxon>
        <taxon>Lasiosphaeriaceae</taxon>
        <taxon>Bombardia</taxon>
    </lineage>
</organism>
<feature type="region of interest" description="Disordered" evidence="12">
    <location>
        <begin position="45"/>
        <end position="69"/>
    </location>
</feature>
<dbReference type="GO" id="GO:0016787">
    <property type="term" value="F:hydrolase activity"/>
    <property type="evidence" value="ECO:0007669"/>
    <property type="project" value="UniProtKB-KW"/>
</dbReference>
<dbReference type="InterPro" id="IPR044774">
    <property type="entry name" value="Suv3_DEXQc"/>
</dbReference>
<keyword evidence="10" id="KW-0496">Mitochondrion</keyword>
<keyword evidence="15" id="KW-1185">Reference proteome</keyword>
<comment type="cofactor">
    <cofactor evidence="2">
        <name>Mg(2+)</name>
        <dbReference type="ChEBI" id="CHEBI:18420"/>
    </cofactor>
</comment>
<comment type="cofactor">
    <cofactor evidence="1">
        <name>Mn(2+)</name>
        <dbReference type="ChEBI" id="CHEBI:29035"/>
    </cofactor>
</comment>
<dbReference type="GO" id="GO:0045025">
    <property type="term" value="C:mitochondrial degradosome"/>
    <property type="evidence" value="ECO:0007669"/>
    <property type="project" value="TreeGrafter"/>
</dbReference>
<dbReference type="InterPro" id="IPR055206">
    <property type="entry name" value="DEXQc_SUV3"/>
</dbReference>
<evidence type="ECO:0000256" key="1">
    <source>
        <dbReference type="ARBA" id="ARBA00001936"/>
    </source>
</evidence>
<accession>A0AA39XNT2</accession>
<dbReference type="EMBL" id="JAULSR010000001">
    <property type="protein sequence ID" value="KAK0637329.1"/>
    <property type="molecule type" value="Genomic_DNA"/>
</dbReference>
<dbReference type="PROSITE" id="PS51194">
    <property type="entry name" value="HELICASE_CTER"/>
    <property type="match status" value="1"/>
</dbReference>
<dbReference type="Pfam" id="PF22527">
    <property type="entry name" value="DEXQc_Suv3"/>
    <property type="match status" value="1"/>
</dbReference>
<evidence type="ECO:0000256" key="10">
    <source>
        <dbReference type="ARBA" id="ARBA00023128"/>
    </source>
</evidence>
<feature type="domain" description="Helicase C-terminal" evidence="13">
    <location>
        <begin position="347"/>
        <end position="557"/>
    </location>
</feature>
<evidence type="ECO:0000256" key="2">
    <source>
        <dbReference type="ARBA" id="ARBA00001946"/>
    </source>
</evidence>
<dbReference type="GO" id="GO:0000965">
    <property type="term" value="P:mitochondrial RNA 3'-end processing"/>
    <property type="evidence" value="ECO:0007669"/>
    <property type="project" value="TreeGrafter"/>
</dbReference>
<dbReference type="CDD" id="cd18805">
    <property type="entry name" value="SF2_C_suv3"/>
    <property type="match status" value="1"/>
</dbReference>
<evidence type="ECO:0000256" key="5">
    <source>
        <dbReference type="ARBA" id="ARBA00022741"/>
    </source>
</evidence>
<evidence type="ECO:0000256" key="9">
    <source>
        <dbReference type="ARBA" id="ARBA00022946"/>
    </source>
</evidence>
<dbReference type="EC" id="3.6.4.13" evidence="4"/>
<evidence type="ECO:0000256" key="6">
    <source>
        <dbReference type="ARBA" id="ARBA00022801"/>
    </source>
</evidence>
<dbReference type="InterPro" id="IPR001650">
    <property type="entry name" value="Helicase_C-like"/>
</dbReference>
<dbReference type="Pfam" id="PF00271">
    <property type="entry name" value="Helicase_C"/>
    <property type="match status" value="1"/>
</dbReference>
<evidence type="ECO:0000256" key="3">
    <source>
        <dbReference type="ARBA" id="ARBA00004173"/>
    </source>
</evidence>